<dbReference type="InterPro" id="IPR011009">
    <property type="entry name" value="Kinase-like_dom_sf"/>
</dbReference>
<dbReference type="EMBL" id="JAACJK010000110">
    <property type="protein sequence ID" value="KAF5332814.1"/>
    <property type="molecule type" value="Genomic_DNA"/>
</dbReference>
<proteinExistence type="predicted"/>
<comment type="caution">
    <text evidence="1">The sequence shown here is derived from an EMBL/GenBank/DDBJ whole genome shotgun (WGS) entry which is preliminary data.</text>
</comment>
<reference evidence="1 2" key="1">
    <citation type="journal article" date="2020" name="ISME J.">
        <title>Uncovering the hidden diversity of litter-decomposition mechanisms in mushroom-forming fungi.</title>
        <authorList>
            <person name="Floudas D."/>
            <person name="Bentzer J."/>
            <person name="Ahren D."/>
            <person name="Johansson T."/>
            <person name="Persson P."/>
            <person name="Tunlid A."/>
        </authorList>
    </citation>
    <scope>NUCLEOTIDE SEQUENCE [LARGE SCALE GENOMIC DNA]</scope>
    <source>
        <strain evidence="1 2">CBS 175.51</strain>
    </source>
</reference>
<gene>
    <name evidence="1" type="ORF">D9611_005300</name>
</gene>
<dbReference type="SUPFAM" id="SSF56112">
    <property type="entry name" value="Protein kinase-like (PK-like)"/>
    <property type="match status" value="1"/>
</dbReference>
<organism evidence="1 2">
    <name type="scientific">Ephemerocybe angulata</name>
    <dbReference type="NCBI Taxonomy" id="980116"/>
    <lineage>
        <taxon>Eukaryota</taxon>
        <taxon>Fungi</taxon>
        <taxon>Dikarya</taxon>
        <taxon>Basidiomycota</taxon>
        <taxon>Agaricomycotina</taxon>
        <taxon>Agaricomycetes</taxon>
        <taxon>Agaricomycetidae</taxon>
        <taxon>Agaricales</taxon>
        <taxon>Agaricineae</taxon>
        <taxon>Psathyrellaceae</taxon>
        <taxon>Ephemerocybe</taxon>
    </lineage>
</organism>
<evidence type="ECO:0000313" key="2">
    <source>
        <dbReference type="Proteomes" id="UP000541558"/>
    </source>
</evidence>
<sequence>MKLVKLDSLSETAQWTYRSWRKGYPVSNNLKNWVPITEFRPMDVLLRKISESWARWRFLSPFFASHGLHIYHMEEGPPAKPPKYPLSQHTGTDIWPWARHAFETEEDLSFDFYNAVRVWPARDDNGHEVIIRLASGASEVTDELRAFHRLNTPKARSDPRNRTLPVLKYLNFDGMVFVVMPRWATEPFGPFVTFSTISELFDLAELFFEGLEFLHENRIAHRDIYHTNTVMNVLCKPGAQQGNLRAKGEVKYAFIDFDACLTLPEDADIDAVRSEREMRNQMAKLKLKPGMCNPFKDDVLCLTFEAEGMLRVAEGSIPEVGQFFDWIWGCDYEETPSATIVLQKLHQLHESLSEEQLNQPPAGKFWDRGTSLPFDATPCTTSSNPIE</sequence>
<dbReference type="Gene3D" id="1.10.510.10">
    <property type="entry name" value="Transferase(Phosphotransferase) domain 1"/>
    <property type="match status" value="1"/>
</dbReference>
<evidence type="ECO:0000313" key="1">
    <source>
        <dbReference type="EMBL" id="KAF5332814.1"/>
    </source>
</evidence>
<name>A0A8H5C0X9_9AGAR</name>
<keyword evidence="2" id="KW-1185">Reference proteome</keyword>
<dbReference type="AlphaFoldDB" id="A0A8H5C0X9"/>
<accession>A0A8H5C0X9</accession>
<dbReference type="OrthoDB" id="3224178at2759"/>
<dbReference type="Proteomes" id="UP000541558">
    <property type="component" value="Unassembled WGS sequence"/>
</dbReference>
<evidence type="ECO:0008006" key="3">
    <source>
        <dbReference type="Google" id="ProtNLM"/>
    </source>
</evidence>
<protein>
    <recommendedName>
        <fullName evidence="3">Protein kinase domain-containing protein</fullName>
    </recommendedName>
</protein>